<name>A0A815WBG6_9BILA</name>
<organism evidence="1 2">
    <name type="scientific">Adineta steineri</name>
    <dbReference type="NCBI Taxonomy" id="433720"/>
    <lineage>
        <taxon>Eukaryota</taxon>
        <taxon>Metazoa</taxon>
        <taxon>Spiralia</taxon>
        <taxon>Gnathifera</taxon>
        <taxon>Rotifera</taxon>
        <taxon>Eurotatoria</taxon>
        <taxon>Bdelloidea</taxon>
        <taxon>Adinetida</taxon>
        <taxon>Adinetidae</taxon>
        <taxon>Adineta</taxon>
    </lineage>
</organism>
<evidence type="ECO:0000313" key="1">
    <source>
        <dbReference type="EMBL" id="CAF1545693.1"/>
    </source>
</evidence>
<gene>
    <name evidence="1" type="ORF">VCS650_LOCUS44127</name>
</gene>
<protein>
    <submittedName>
        <fullName evidence="1">Uncharacterized protein</fullName>
    </submittedName>
</protein>
<reference evidence="1" key="1">
    <citation type="submission" date="2021-02" db="EMBL/GenBank/DDBJ databases">
        <authorList>
            <person name="Nowell W R."/>
        </authorList>
    </citation>
    <scope>NUCLEOTIDE SEQUENCE</scope>
</reference>
<accession>A0A815WBG6</accession>
<dbReference type="EMBL" id="CAJNON010008927">
    <property type="protein sequence ID" value="CAF1545693.1"/>
    <property type="molecule type" value="Genomic_DNA"/>
</dbReference>
<sequence>MSGVSFGPGP</sequence>
<evidence type="ECO:0000313" key="2">
    <source>
        <dbReference type="Proteomes" id="UP000663891"/>
    </source>
</evidence>
<comment type="caution">
    <text evidence="1">The sequence shown here is derived from an EMBL/GenBank/DDBJ whole genome shotgun (WGS) entry which is preliminary data.</text>
</comment>
<proteinExistence type="predicted"/>
<dbReference type="Proteomes" id="UP000663891">
    <property type="component" value="Unassembled WGS sequence"/>
</dbReference>
<feature type="non-terminal residue" evidence="1">
    <location>
        <position position="10"/>
    </location>
</feature>